<evidence type="ECO:0000313" key="2">
    <source>
        <dbReference type="EMBL" id="SUB15831.1"/>
    </source>
</evidence>
<dbReference type="InterPro" id="IPR044016">
    <property type="entry name" value="Big_13"/>
</dbReference>
<evidence type="ECO:0000313" key="3">
    <source>
        <dbReference type="Proteomes" id="UP000254640"/>
    </source>
</evidence>
<feature type="domain" description="Bacterial Ig-like" evidence="1">
    <location>
        <begin position="518"/>
        <end position="576"/>
    </location>
</feature>
<gene>
    <name evidence="2" type="ORF">NCTC9381_01725</name>
</gene>
<keyword evidence="3" id="KW-1185">Reference proteome</keyword>
<dbReference type="InterPro" id="IPR013783">
    <property type="entry name" value="Ig-like_fold"/>
</dbReference>
<reference evidence="2 3" key="1">
    <citation type="submission" date="2018-06" db="EMBL/GenBank/DDBJ databases">
        <authorList>
            <consortium name="Pathogen Informatics"/>
            <person name="Doyle S."/>
        </authorList>
    </citation>
    <scope>NUCLEOTIDE SEQUENCE [LARGE SCALE GENOMIC DNA]</scope>
    <source>
        <strain evidence="2 3">NCTC9381</strain>
    </source>
</reference>
<feature type="domain" description="Bacterial Ig-like" evidence="1">
    <location>
        <begin position="113"/>
        <end position="176"/>
    </location>
</feature>
<dbReference type="RefSeq" id="WP_062758677.1">
    <property type="nucleotide sequence ID" value="NZ_CP046722.1"/>
</dbReference>
<dbReference type="AlphaFoldDB" id="A0A379AD74"/>
<organism evidence="2 3">
    <name type="scientific">Enterobacter agglomerans</name>
    <name type="common">Erwinia herbicola</name>
    <name type="synonym">Pantoea agglomerans</name>
    <dbReference type="NCBI Taxonomy" id="549"/>
    <lineage>
        <taxon>Bacteria</taxon>
        <taxon>Pseudomonadati</taxon>
        <taxon>Pseudomonadota</taxon>
        <taxon>Gammaproteobacteria</taxon>
        <taxon>Enterobacterales</taxon>
        <taxon>Erwiniaceae</taxon>
        <taxon>Pantoea</taxon>
        <taxon>Pantoea agglomerans group</taxon>
    </lineage>
</organism>
<protein>
    <submittedName>
        <fullName evidence="2">PKD domain</fullName>
    </submittedName>
</protein>
<dbReference type="Pfam" id="PF19077">
    <property type="entry name" value="Big_13"/>
    <property type="match status" value="2"/>
</dbReference>
<proteinExistence type="predicted"/>
<dbReference type="Gene3D" id="2.60.40.10">
    <property type="entry name" value="Immunoglobulins"/>
    <property type="match status" value="4"/>
</dbReference>
<name>A0A379AD74_ENTAG</name>
<dbReference type="GeneID" id="66825200"/>
<evidence type="ECO:0000259" key="1">
    <source>
        <dbReference type="Pfam" id="PF19077"/>
    </source>
</evidence>
<accession>A0A379AD74</accession>
<dbReference type="STRING" id="549.BEE12_00960"/>
<sequence length="647" mass="68717">MSSRDTLRTTRLESIFQTAVSDFAVADSAVPAIAPAATQSLSLPFATPGQSLPITTLSTESLHSSPLNDSTLAVSAVKSSPPAMLRPYEPIASDGVIAGWEAQKPVHLRGRAEGEAGSTVTLTFNDQSWHSTVNKWGYWNASMPADALKGVADGNHTLTLTITDKAGQSTATTVDFGLYTDRTIKPTLTVDTVSGDNAVSIAESIYGVEISGSATHLPVGSVLKLTLGTQTTTASMGNDGKWYGSFHESDMQALKDGVYSLKVTATDPNGKTATEYHDLTLITHLSSLPKISFDKITADDVINLAESQQDLLLSGTLSTVMPGHRLVITGANQKDYAATIGDDGHWQVVIPAADVHAFINVGEIRAWSIDGAKNYIDVTHELNIHTGFIPIYTEMDIGGDMTLNYQEAQHDLSFYVEGANTLEINGKTYQPDAKGMVTLTSSELLALPDGPVAATFHRWDEYGNSDTQTSDKLFTVAVHQRPTLTLDTAFGDNKIDAADVNSWHLIQGSSSHLQPGSLVELTLGDQHYSASVKADGGWALTILAGQLAPLDDGEYQMTVSGKDSAGNLASASQTVQVASHTESANPLEGQTVDQLLETVSLTQQAETAHVAQASSAAAAPQESHLFSDIPYTLADHLLQHPAAHPLV</sequence>
<dbReference type="NCBIfam" id="NF033510">
    <property type="entry name" value="Ca_tandemer"/>
    <property type="match status" value="4"/>
</dbReference>
<dbReference type="Proteomes" id="UP000254640">
    <property type="component" value="Unassembled WGS sequence"/>
</dbReference>
<dbReference type="EMBL" id="UGSO01000001">
    <property type="protein sequence ID" value="SUB15831.1"/>
    <property type="molecule type" value="Genomic_DNA"/>
</dbReference>